<dbReference type="InterPro" id="IPR052968">
    <property type="entry name" value="Nucleotide_metab_enz"/>
</dbReference>
<protein>
    <recommendedName>
        <fullName evidence="1">DHHA1 domain-containing protein</fullName>
    </recommendedName>
</protein>
<organism evidence="2 3">
    <name type="scientific">Clostridium perfringens</name>
    <dbReference type="NCBI Taxonomy" id="1502"/>
    <lineage>
        <taxon>Bacteria</taxon>
        <taxon>Bacillati</taxon>
        <taxon>Bacillota</taxon>
        <taxon>Clostridia</taxon>
        <taxon>Eubacteriales</taxon>
        <taxon>Clostridiaceae</taxon>
        <taxon>Clostridium</taxon>
    </lineage>
</organism>
<dbReference type="PANTHER" id="PTHR42146">
    <property type="entry name" value="3',5'-CYCLIC-NUCLEOTIDE PHOSPHODIESTERASE"/>
    <property type="match status" value="1"/>
</dbReference>
<dbReference type="SUPFAM" id="SSF64182">
    <property type="entry name" value="DHH phosphoesterases"/>
    <property type="match status" value="1"/>
</dbReference>
<sequence>MNNFLSKTIKVFTHTDLDGVGCEIVSKVIFGKESVDCELHNYDTINARIKEFIDSQEYKQYGHIFITDIRVNEEVAELINNTCADVVTLLDHHKTALSLNKYKWARVEIEGDLELTSGTELLLLDTWCTHIKSLNDWVENIKRWDTWLWSTKYNDILPKQLNDLYYLLGREVFVKEALNCINNSRYVKDFILKYKQILDINQRQIEEYIQSKNKSIIKIDRNNYKVGVVFADKHHSELGNELSKLNKDCDYIMIINGNLVSLRTIKDNVDCGRIAETHNGGGHQKAAGFTIDEDKILGFIKNTL</sequence>
<gene>
    <name evidence="2" type="ORF">JJB47_11990</name>
</gene>
<evidence type="ECO:0000259" key="1">
    <source>
        <dbReference type="Pfam" id="PF02272"/>
    </source>
</evidence>
<dbReference type="AlphaFoldDB" id="A0AAW4IXZ8"/>
<name>A0AAW4IXZ8_CLOPF</name>
<dbReference type="PANTHER" id="PTHR42146:SF1">
    <property type="entry name" value="OLIGORIBONUCLEASE NRNB"/>
    <property type="match status" value="1"/>
</dbReference>
<dbReference type="InterPro" id="IPR038763">
    <property type="entry name" value="DHH_sf"/>
</dbReference>
<dbReference type="Pfam" id="PF02272">
    <property type="entry name" value="DHHA1"/>
    <property type="match status" value="1"/>
</dbReference>
<dbReference type="EMBL" id="JAENQP010000007">
    <property type="protein sequence ID" value="MBO3359493.1"/>
    <property type="molecule type" value="Genomic_DNA"/>
</dbReference>
<comment type="caution">
    <text evidence="2">The sequence shown here is derived from an EMBL/GenBank/DDBJ whole genome shotgun (WGS) entry which is preliminary data.</text>
</comment>
<dbReference type="RefSeq" id="WP_208340799.1">
    <property type="nucleotide sequence ID" value="NZ_JAENQO010000007.1"/>
</dbReference>
<accession>A0AAW4IXZ8</accession>
<evidence type="ECO:0000313" key="2">
    <source>
        <dbReference type="EMBL" id="MBO3359493.1"/>
    </source>
</evidence>
<proteinExistence type="predicted"/>
<dbReference type="InterPro" id="IPR003156">
    <property type="entry name" value="DHHA1_dom"/>
</dbReference>
<reference evidence="2" key="1">
    <citation type="submission" date="2020-12" db="EMBL/GenBank/DDBJ databases">
        <title>Comparative genomics of Clostridium perfringens reveals patterns of host-associated phylogenetic clades and virulence factors.</title>
        <authorList>
            <person name="Smith A.H."/>
            <person name="Geier R."/>
        </authorList>
    </citation>
    <scope>NUCLEOTIDE SEQUENCE</scope>
    <source>
        <strain evidence="2">CHD30677R</strain>
    </source>
</reference>
<dbReference type="Proteomes" id="UP000668068">
    <property type="component" value="Unassembled WGS sequence"/>
</dbReference>
<dbReference type="Gene3D" id="3.10.310.30">
    <property type="match status" value="1"/>
</dbReference>
<feature type="domain" description="DHHA1" evidence="1">
    <location>
        <begin position="231"/>
        <end position="298"/>
    </location>
</feature>
<dbReference type="GO" id="GO:0003676">
    <property type="term" value="F:nucleic acid binding"/>
    <property type="evidence" value="ECO:0007669"/>
    <property type="project" value="InterPro"/>
</dbReference>
<evidence type="ECO:0000313" key="3">
    <source>
        <dbReference type="Proteomes" id="UP000668068"/>
    </source>
</evidence>